<proteinExistence type="predicted"/>
<name>A0AAJ7S9Y4_9HYME</name>
<sequence>MRCQGVASECVIGRLNALSVYLVAQVGKYRSSGYLRRQSRHNLRRVRCAHSSSGPTGLSFPRLLASSFIAPATPDSSSPRYRALEIDQDGIKMWLPRACILLALLGLTRCGTQDEEDASTVFLEAAKSFFSNKDNLNGLQGLARTFLQPDDKSEAGNVFDGKANLESVGQIVSGIGSLFSGNENNQGVDLSMIGSVLNGVLNSDKSSKRNARSAETTQQPGIDLENIVNMGSMLMGQNGNADLVMGLLPMLLQNLGTESNEVDGPPKKAHDHSGHSWYMPPILENLHVMWEHFSNSELGQTLWNKSGLSDFVGQVSDSTGRIQYEKMLDSFEDPALRRRWIRSLTNYIGEWISHVSDPQIQQRYLNTIQFVGNSFLKSQGFPKSAMFDSMRPIESLSRLINAVGKRHLGMKIDSSQYIKPAVAYIKELINLASEKGFIMSRVNARTISNRLSDMLNNDIVNPVLKSYRAYKWAIKRPQCASQILCTINEKNEQDKDQPPLRSGLLKVTSFPSAWAVSNKLGINFWSLYGAIMEHDRCVQKYPADCTDFHEEEIRITTESVHSEL</sequence>
<dbReference type="GeneID" id="108630832"/>
<dbReference type="Proteomes" id="UP000694925">
    <property type="component" value="Unplaced"/>
</dbReference>
<organism evidence="1 2">
    <name type="scientific">Ceratina calcarata</name>
    <dbReference type="NCBI Taxonomy" id="156304"/>
    <lineage>
        <taxon>Eukaryota</taxon>
        <taxon>Metazoa</taxon>
        <taxon>Ecdysozoa</taxon>
        <taxon>Arthropoda</taxon>
        <taxon>Hexapoda</taxon>
        <taxon>Insecta</taxon>
        <taxon>Pterygota</taxon>
        <taxon>Neoptera</taxon>
        <taxon>Endopterygota</taxon>
        <taxon>Hymenoptera</taxon>
        <taxon>Apocrita</taxon>
        <taxon>Aculeata</taxon>
        <taxon>Apoidea</taxon>
        <taxon>Anthophila</taxon>
        <taxon>Apidae</taxon>
        <taxon>Ceratina</taxon>
        <taxon>Zadontomerus</taxon>
    </lineage>
</organism>
<reference evidence="2" key="1">
    <citation type="submission" date="2025-08" db="UniProtKB">
        <authorList>
            <consortium name="RefSeq"/>
        </authorList>
    </citation>
    <scope>IDENTIFICATION</scope>
    <source>
        <tissue evidence="2">Whole body</tissue>
    </source>
</reference>
<evidence type="ECO:0000313" key="1">
    <source>
        <dbReference type="Proteomes" id="UP000694925"/>
    </source>
</evidence>
<gene>
    <name evidence="2" type="primary">LOC108630832</name>
</gene>
<accession>A0AAJ7S9Y4</accession>
<dbReference type="RefSeq" id="XP_026674203.1">
    <property type="nucleotide sequence ID" value="XM_026818402.1"/>
</dbReference>
<protein>
    <submittedName>
        <fullName evidence="2">Uncharacterized protein LOC108630832 isoform X1</fullName>
    </submittedName>
</protein>
<keyword evidence="1" id="KW-1185">Reference proteome</keyword>
<dbReference type="AlphaFoldDB" id="A0AAJ7S9Y4"/>
<evidence type="ECO:0000313" key="2">
    <source>
        <dbReference type="RefSeq" id="XP_026674203.1"/>
    </source>
</evidence>